<evidence type="ECO:0000313" key="3">
    <source>
        <dbReference type="Proteomes" id="UP000580250"/>
    </source>
</evidence>
<accession>A0A6V7VMG0</accession>
<dbReference type="EMBL" id="CAJEWN010000258">
    <property type="protein sequence ID" value="CAD2175644.1"/>
    <property type="molecule type" value="Genomic_DNA"/>
</dbReference>
<name>A0A6V7VMG0_MELEN</name>
<proteinExistence type="predicted"/>
<keyword evidence="1" id="KW-0732">Signal</keyword>
<reference evidence="2 3" key="1">
    <citation type="submission" date="2020-08" db="EMBL/GenBank/DDBJ databases">
        <authorList>
            <person name="Koutsovoulos G."/>
            <person name="Danchin GJ E."/>
        </authorList>
    </citation>
    <scope>NUCLEOTIDE SEQUENCE [LARGE SCALE GENOMIC DNA]</scope>
</reference>
<dbReference type="AlphaFoldDB" id="A0A6V7VMG0"/>
<sequence>MLFFIILFELINYIYSQQYTNNQNKYIPHLDSLTNNNNNNIHFIIKINYPNKDYLKIHYLDVLLLPLHLLSTLPIILVQMVMEQISAIIINHIVK</sequence>
<dbReference type="Proteomes" id="UP000580250">
    <property type="component" value="Unassembled WGS sequence"/>
</dbReference>
<organism evidence="2 3">
    <name type="scientific">Meloidogyne enterolobii</name>
    <name type="common">Root-knot nematode worm</name>
    <name type="synonym">Meloidogyne mayaguensis</name>
    <dbReference type="NCBI Taxonomy" id="390850"/>
    <lineage>
        <taxon>Eukaryota</taxon>
        <taxon>Metazoa</taxon>
        <taxon>Ecdysozoa</taxon>
        <taxon>Nematoda</taxon>
        <taxon>Chromadorea</taxon>
        <taxon>Rhabditida</taxon>
        <taxon>Tylenchina</taxon>
        <taxon>Tylenchomorpha</taxon>
        <taxon>Tylenchoidea</taxon>
        <taxon>Meloidogynidae</taxon>
        <taxon>Meloidogyninae</taxon>
        <taxon>Meloidogyne</taxon>
    </lineage>
</organism>
<comment type="caution">
    <text evidence="2">The sequence shown here is derived from an EMBL/GenBank/DDBJ whole genome shotgun (WGS) entry which is preliminary data.</text>
</comment>
<evidence type="ECO:0000256" key="1">
    <source>
        <dbReference type="SAM" id="SignalP"/>
    </source>
</evidence>
<evidence type="ECO:0000313" key="2">
    <source>
        <dbReference type="EMBL" id="CAD2175644.1"/>
    </source>
</evidence>
<gene>
    <name evidence="2" type="ORF">MENT_LOCUS27383</name>
</gene>
<protein>
    <submittedName>
        <fullName evidence="2">Uncharacterized protein</fullName>
    </submittedName>
</protein>
<feature type="chain" id="PRO_5027578953" evidence="1">
    <location>
        <begin position="17"/>
        <end position="95"/>
    </location>
</feature>
<feature type="signal peptide" evidence="1">
    <location>
        <begin position="1"/>
        <end position="16"/>
    </location>
</feature>